<dbReference type="EMBL" id="OU503049">
    <property type="protein sequence ID" value="CAI9775782.1"/>
    <property type="molecule type" value="Genomic_DNA"/>
</dbReference>
<dbReference type="AlphaFoldDB" id="A0AAD2E1Q6"/>
<accession>A0AAD2E1Q6</accession>
<dbReference type="Proteomes" id="UP000834106">
    <property type="component" value="Chromosome 14"/>
</dbReference>
<organism evidence="1 2">
    <name type="scientific">Fraxinus pennsylvanica</name>
    <dbReference type="NCBI Taxonomy" id="56036"/>
    <lineage>
        <taxon>Eukaryota</taxon>
        <taxon>Viridiplantae</taxon>
        <taxon>Streptophyta</taxon>
        <taxon>Embryophyta</taxon>
        <taxon>Tracheophyta</taxon>
        <taxon>Spermatophyta</taxon>
        <taxon>Magnoliopsida</taxon>
        <taxon>eudicotyledons</taxon>
        <taxon>Gunneridae</taxon>
        <taxon>Pentapetalae</taxon>
        <taxon>asterids</taxon>
        <taxon>lamiids</taxon>
        <taxon>Lamiales</taxon>
        <taxon>Oleaceae</taxon>
        <taxon>Oleeae</taxon>
        <taxon>Fraxinus</taxon>
    </lineage>
</organism>
<gene>
    <name evidence="1" type="ORF">FPE_LOCUS23212</name>
</gene>
<name>A0AAD2E1Q6_9LAMI</name>
<protein>
    <submittedName>
        <fullName evidence="1">Uncharacterized protein</fullName>
    </submittedName>
</protein>
<sequence>MSSVSVGEGTVDKIEIMSDVAEVFVDNTAEVAAQAGPMVNKVATAAADSYFPVAALEYLTDYIHIIRIPEVKKFLGIPIIPVTPPSSTDQKPAFSFFEALKKYAAA</sequence>
<proteinExistence type="predicted"/>
<evidence type="ECO:0000313" key="1">
    <source>
        <dbReference type="EMBL" id="CAI9775782.1"/>
    </source>
</evidence>
<keyword evidence="2" id="KW-1185">Reference proteome</keyword>
<evidence type="ECO:0000313" key="2">
    <source>
        <dbReference type="Proteomes" id="UP000834106"/>
    </source>
</evidence>
<reference evidence="1" key="1">
    <citation type="submission" date="2023-05" db="EMBL/GenBank/DDBJ databases">
        <authorList>
            <person name="Huff M."/>
        </authorList>
    </citation>
    <scope>NUCLEOTIDE SEQUENCE</scope>
</reference>